<dbReference type="InterPro" id="IPR002347">
    <property type="entry name" value="SDR_fam"/>
</dbReference>
<sequence length="267" mass="26252" precursor="true">MTVSADTSTPRVVLVTGALGSAADAASIGRALATGFARRGWDVALQRSHGAPRAAADALVAEVAALGRRAAVLDADPALEADAAALVAACGEALGRPACAVFVSASAGADDAHTVDGASLAAALARNVTAPLALARALADATPDAARDDETLRACAIHVLDQALFHPAPAQLSHALMQAALNRATSALALALAPKVRVAALVRGHAPHADDIAAAACYLASAPGVTGATLTVDGGEHLVPPAAGPNEPRGCGLSAAARAALRARTPI</sequence>
<dbReference type="SUPFAM" id="SSF51735">
    <property type="entry name" value="NAD(P)-binding Rossmann-fold domains"/>
    <property type="match status" value="1"/>
</dbReference>
<dbReference type="PANTHER" id="PTHR43639:SF1">
    <property type="entry name" value="SHORT-CHAIN DEHYDROGENASE_REDUCTASE FAMILY PROTEIN"/>
    <property type="match status" value="1"/>
</dbReference>
<dbReference type="Gene3D" id="3.40.50.720">
    <property type="entry name" value="NAD(P)-binding Rossmann-like Domain"/>
    <property type="match status" value="1"/>
</dbReference>
<proteinExistence type="inferred from homology"/>
<dbReference type="HOGENOM" id="CLU_010194_36_0_4"/>
<dbReference type="EMBL" id="CP000378">
    <property type="protein sequence ID" value="ABF77264.1"/>
    <property type="molecule type" value="Genomic_DNA"/>
</dbReference>
<dbReference type="InterPro" id="IPR036291">
    <property type="entry name" value="NAD(P)-bd_dom_sf"/>
</dbReference>
<evidence type="ECO:0000256" key="1">
    <source>
        <dbReference type="ARBA" id="ARBA00006484"/>
    </source>
</evidence>
<reference evidence="3" key="1">
    <citation type="submission" date="2006-05" db="EMBL/GenBank/DDBJ databases">
        <title>Complete sequence of chromosome 1 of Burkholderia cenocepacia AU 1054.</title>
        <authorList>
            <consortium name="US DOE Joint Genome Institute"/>
            <person name="Copeland A."/>
            <person name="Lucas S."/>
            <person name="Lapidus A."/>
            <person name="Barry K."/>
            <person name="Detter J.C."/>
            <person name="Glavina del Rio T."/>
            <person name="Hammon N."/>
            <person name="Israni S."/>
            <person name="Dalin E."/>
            <person name="Tice H."/>
            <person name="Pitluck S."/>
            <person name="Chain P."/>
            <person name="Malfatti S."/>
            <person name="Shin M."/>
            <person name="Vergez L."/>
            <person name="Schmutz J."/>
            <person name="Larimer F."/>
            <person name="Land M."/>
            <person name="Hauser L."/>
            <person name="Kyrpides N."/>
            <person name="Lykidis A."/>
            <person name="LiPuma J.J."/>
            <person name="Konstantinidis K."/>
            <person name="Tiedje J.M."/>
            <person name="Richardson P."/>
        </authorList>
    </citation>
    <scope>NUCLEOTIDE SEQUENCE [LARGE SCALE GENOMIC DNA]</scope>
    <source>
        <strain evidence="3">AU 1054</strain>
    </source>
</reference>
<organism evidence="3">
    <name type="scientific">Burkholderia orbicola (strain AU 1054)</name>
    <dbReference type="NCBI Taxonomy" id="331271"/>
    <lineage>
        <taxon>Bacteria</taxon>
        <taxon>Pseudomonadati</taxon>
        <taxon>Pseudomonadota</taxon>
        <taxon>Betaproteobacteria</taxon>
        <taxon>Burkholderiales</taxon>
        <taxon>Burkholderiaceae</taxon>
        <taxon>Burkholderia</taxon>
        <taxon>Burkholderia cepacia complex</taxon>
        <taxon>Burkholderia orbicola</taxon>
    </lineage>
</organism>
<evidence type="ECO:0000313" key="3">
    <source>
        <dbReference type="EMBL" id="ABF77264.1"/>
    </source>
</evidence>
<dbReference type="PANTHER" id="PTHR43639">
    <property type="entry name" value="OXIDOREDUCTASE, SHORT-CHAIN DEHYDROGENASE/REDUCTASE FAMILY (AFU_ORTHOLOGUE AFUA_5G02870)"/>
    <property type="match status" value="1"/>
</dbReference>
<name>A0A0H2XT37_BURO1</name>
<protein>
    <submittedName>
        <fullName evidence="3">Short-chain dehydrogenase/reductase SDR</fullName>
    </submittedName>
</protein>
<keyword evidence="2" id="KW-0560">Oxidoreductase</keyword>
<dbReference type="GO" id="GO:0016491">
    <property type="term" value="F:oxidoreductase activity"/>
    <property type="evidence" value="ECO:0007669"/>
    <property type="project" value="UniProtKB-KW"/>
</dbReference>
<evidence type="ECO:0000256" key="2">
    <source>
        <dbReference type="ARBA" id="ARBA00023002"/>
    </source>
</evidence>
<comment type="similarity">
    <text evidence="1">Belongs to the short-chain dehydrogenases/reductases (SDR) family.</text>
</comment>
<dbReference type="Pfam" id="PF13561">
    <property type="entry name" value="adh_short_C2"/>
    <property type="match status" value="1"/>
</dbReference>
<dbReference type="AlphaFoldDB" id="A0A0H2XT37"/>
<gene>
    <name evidence="3" type="ordered locus">Bcen_2364</name>
</gene>
<accession>A0A0H2XT37</accession>